<comment type="caution">
    <text evidence="2">The sequence shown here is derived from an EMBL/GenBank/DDBJ whole genome shotgun (WGS) entry which is preliminary data.</text>
</comment>
<dbReference type="Pfam" id="PF14681">
    <property type="entry name" value="UPRTase"/>
    <property type="match status" value="1"/>
</dbReference>
<keyword evidence="2" id="KW-0808">Transferase</keyword>
<organism evidence="2 3">
    <name type="scientific">Salmonella enterica subsp. enterica serovar Wilhelmsburg</name>
    <dbReference type="NCBI Taxonomy" id="1960126"/>
    <lineage>
        <taxon>Bacteria</taxon>
        <taxon>Pseudomonadati</taxon>
        <taxon>Pseudomonadota</taxon>
        <taxon>Gammaproteobacteria</taxon>
        <taxon>Enterobacterales</taxon>
        <taxon>Enterobacteriaceae</taxon>
        <taxon>Salmonella</taxon>
    </lineage>
</organism>
<sequence length="78" mass="8408">HRGRTGPGDTDQITRNTRTVGPILRAGLGMMEGVLENVPSARISVVGMYRSAETVEAVPYFERLGSNIDARRALLVGP</sequence>
<dbReference type="InterPro" id="IPR029057">
    <property type="entry name" value="PRTase-like"/>
</dbReference>
<protein>
    <submittedName>
        <fullName evidence="2">Uracil phosphoribosyltransferase</fullName>
        <ecNumber evidence="2">2.4.2.9</ecNumber>
    </submittedName>
</protein>
<reference evidence="2 3" key="1">
    <citation type="submission" date="2018-03" db="EMBL/GenBank/DDBJ databases">
        <title>Non-Typhoidal Salmonella genome sequencing and assembly.</title>
        <authorList>
            <person name="Matchawe C."/>
        </authorList>
    </citation>
    <scope>NUCLEOTIDE SEQUENCE [LARGE SCALE GENOMIC DNA]</scope>
    <source>
        <strain evidence="2 3">32eva</strain>
    </source>
</reference>
<dbReference type="GO" id="GO:0004845">
    <property type="term" value="F:uracil phosphoribosyltransferase activity"/>
    <property type="evidence" value="ECO:0007669"/>
    <property type="project" value="UniProtKB-EC"/>
</dbReference>
<dbReference type="EMBL" id="PYKF01000110">
    <property type="protein sequence ID" value="TGC92201.1"/>
    <property type="molecule type" value="Genomic_DNA"/>
</dbReference>
<dbReference type="EC" id="2.4.2.9" evidence="2"/>
<dbReference type="AlphaFoldDB" id="A0A659QXG3"/>
<feature type="non-terminal residue" evidence="2">
    <location>
        <position position="78"/>
    </location>
</feature>
<evidence type="ECO:0000313" key="3">
    <source>
        <dbReference type="Proteomes" id="UP000297749"/>
    </source>
</evidence>
<evidence type="ECO:0000313" key="2">
    <source>
        <dbReference type="EMBL" id="TGC92201.1"/>
    </source>
</evidence>
<feature type="non-terminal residue" evidence="2">
    <location>
        <position position="1"/>
    </location>
</feature>
<dbReference type="InterPro" id="IPR000836">
    <property type="entry name" value="PRTase_dom"/>
</dbReference>
<feature type="domain" description="Phosphoribosyltransferase" evidence="1">
    <location>
        <begin position="17"/>
        <end position="78"/>
    </location>
</feature>
<gene>
    <name evidence="2" type="primary">upp</name>
    <name evidence="2" type="ORF">C9F04_02255</name>
</gene>
<dbReference type="Proteomes" id="UP000297749">
    <property type="component" value="Unassembled WGS sequence"/>
</dbReference>
<keyword evidence="2" id="KW-0328">Glycosyltransferase</keyword>
<dbReference type="SUPFAM" id="SSF53271">
    <property type="entry name" value="PRTase-like"/>
    <property type="match status" value="1"/>
</dbReference>
<evidence type="ECO:0000259" key="1">
    <source>
        <dbReference type="Pfam" id="PF14681"/>
    </source>
</evidence>
<dbReference type="Gene3D" id="3.40.50.2020">
    <property type="match status" value="1"/>
</dbReference>
<proteinExistence type="predicted"/>
<name>A0A659QXG3_SALET</name>
<accession>A0A659QXG3</accession>